<gene>
    <name evidence="12" type="ORF">A4X13_0g2928</name>
</gene>
<dbReference type="Pfam" id="PF07670">
    <property type="entry name" value="Gate"/>
    <property type="match status" value="1"/>
</dbReference>
<feature type="transmembrane region" description="Helical" evidence="8">
    <location>
        <begin position="287"/>
        <end position="310"/>
    </location>
</feature>
<reference evidence="12" key="2">
    <citation type="journal article" date="2019" name="IMA Fungus">
        <title>Genome sequencing and comparison of five Tilletia species to identify candidate genes for the detection of regulated species infecting wheat.</title>
        <authorList>
            <person name="Nguyen H.D.T."/>
            <person name="Sultana T."/>
            <person name="Kesanakurti P."/>
            <person name="Hambleton S."/>
        </authorList>
    </citation>
    <scope>NUCLEOTIDE SEQUENCE</scope>
    <source>
        <strain evidence="12">DAOMC 236416</strain>
    </source>
</reference>
<keyword evidence="4 8" id="KW-0812">Transmembrane</keyword>
<sequence length="609" mass="65982">MASTAPTHLQQAQGPTPPSQPVAEISAARSSAPSGSDSISNDDRKQDYATSEHDIEHASATKEGGPQVMLPPPGQREGEPSKMKMLLHSKGAVVARDFGLILLILGWWVPSVANTATRHKWIPNTIIAWFFILLILFHNSRYIPQRPFVRAFSSTWNTVLGRPWSMIPYYGKVTIGWLSILILFLGSAFGIKETPESKYGDRARALFGIFLIYGAFYVFSSNRKAVKLQPLITGVGLQMIIALLVFKTKAFFDLFQWFSFAAADLISQGYKGAAFFWGQDIVFEQHLFIAATLGGIIFFIALCVALFYLGVLTWVIRKFAFFFFRLMGISGAEAVVAAASPFIGQGENAVLVQPYLPLMTRSELHQVLTSGFATVAGSVFLAYVSMGINPTLLITSCVMSIPASIAASKTIMPETEEPLTMGRIVVDRGEEDKEKAVDVLHAFSNGAWLGVRVAALIFCNVLVIISLVGAINGILTYIGKSWGLHDEYALTLELILGYFFYPFCWCLGVPKKDLILVARLLGTKIIQNEFVAYGTLGTLTADQITPRARTIATFVLCGFGNVGSLGINIGVLSALAPGRGGDIAKLAPRALITGILVTCSSAAIAGLLG</sequence>
<feature type="transmembrane region" description="Helical" evidence="8">
    <location>
        <begin position="453"/>
        <end position="478"/>
    </location>
</feature>
<feature type="compositionally biased region" description="Basic and acidic residues" evidence="7">
    <location>
        <begin position="41"/>
        <end position="60"/>
    </location>
</feature>
<feature type="region of interest" description="Disordered" evidence="7">
    <location>
        <begin position="1"/>
        <end position="80"/>
    </location>
</feature>
<dbReference type="OrthoDB" id="6075923at2759"/>
<evidence type="ECO:0000256" key="2">
    <source>
        <dbReference type="ARBA" id="ARBA00009033"/>
    </source>
</evidence>
<dbReference type="InterPro" id="IPR011642">
    <property type="entry name" value="Gate_dom"/>
</dbReference>
<evidence type="ECO:0000313" key="13">
    <source>
        <dbReference type="Proteomes" id="UP000077521"/>
    </source>
</evidence>
<feature type="transmembrane region" description="Helical" evidence="8">
    <location>
        <begin position="231"/>
        <end position="252"/>
    </location>
</feature>
<feature type="transmembrane region" description="Helical" evidence="8">
    <location>
        <begin position="169"/>
        <end position="191"/>
    </location>
</feature>
<dbReference type="PANTHER" id="PTHR10590">
    <property type="entry name" value="SODIUM/NUCLEOSIDE COTRANSPORTER"/>
    <property type="match status" value="1"/>
</dbReference>
<dbReference type="InterPro" id="IPR008276">
    <property type="entry name" value="C_nuclsd_transpt"/>
</dbReference>
<keyword evidence="3" id="KW-1003">Cell membrane</keyword>
<protein>
    <recommendedName>
        <fullName evidence="14">Concentrative nucleoside transporter C-terminal domain-containing protein</fullName>
    </recommendedName>
</protein>
<dbReference type="GO" id="GO:0005886">
    <property type="term" value="C:plasma membrane"/>
    <property type="evidence" value="ECO:0007669"/>
    <property type="project" value="UniProtKB-SubCell"/>
</dbReference>
<dbReference type="AlphaFoldDB" id="A0A177TC54"/>
<reference evidence="12" key="1">
    <citation type="submission" date="2016-04" db="EMBL/GenBank/DDBJ databases">
        <authorList>
            <person name="Nguyen H.D."/>
            <person name="Samba Siva P."/>
            <person name="Cullis J."/>
            <person name="Levesque C.A."/>
            <person name="Hambleton S."/>
        </authorList>
    </citation>
    <scope>NUCLEOTIDE SEQUENCE</scope>
    <source>
        <strain evidence="12">DAOMC 236416</strain>
    </source>
</reference>
<evidence type="ECO:0000256" key="4">
    <source>
        <dbReference type="ARBA" id="ARBA00022692"/>
    </source>
</evidence>
<evidence type="ECO:0000259" key="11">
    <source>
        <dbReference type="Pfam" id="PF07670"/>
    </source>
</evidence>
<evidence type="ECO:0000313" key="12">
    <source>
        <dbReference type="EMBL" id="KAE8255761.1"/>
    </source>
</evidence>
<feature type="compositionally biased region" description="Polar residues" evidence="7">
    <location>
        <begin position="28"/>
        <end position="39"/>
    </location>
</feature>
<feature type="domain" description="Nucleoside transporter/FeoB GTPase Gate" evidence="11">
    <location>
        <begin position="293"/>
        <end position="387"/>
    </location>
</feature>
<keyword evidence="5 8" id="KW-1133">Transmembrane helix</keyword>
<evidence type="ECO:0000256" key="6">
    <source>
        <dbReference type="ARBA" id="ARBA00023136"/>
    </source>
</evidence>
<keyword evidence="6 8" id="KW-0472">Membrane</keyword>
<feature type="domain" description="Concentrative nucleoside transporter N-terminal" evidence="9">
    <location>
        <begin position="207"/>
        <end position="279"/>
    </location>
</feature>
<evidence type="ECO:0000259" key="10">
    <source>
        <dbReference type="Pfam" id="PF07662"/>
    </source>
</evidence>
<feature type="compositionally biased region" description="Polar residues" evidence="7">
    <location>
        <begin position="1"/>
        <end position="14"/>
    </location>
</feature>
<evidence type="ECO:0000256" key="1">
    <source>
        <dbReference type="ARBA" id="ARBA00004651"/>
    </source>
</evidence>
<accession>A0A177TC54</accession>
<evidence type="ECO:0008006" key="14">
    <source>
        <dbReference type="Google" id="ProtNLM"/>
    </source>
</evidence>
<evidence type="ECO:0000256" key="7">
    <source>
        <dbReference type="SAM" id="MobiDB-lite"/>
    </source>
</evidence>
<proteinExistence type="inferred from homology"/>
<dbReference type="Proteomes" id="UP000077521">
    <property type="component" value="Unassembled WGS sequence"/>
</dbReference>
<feature type="transmembrane region" description="Helical" evidence="8">
    <location>
        <begin position="551"/>
        <end position="574"/>
    </location>
</feature>
<organism evidence="12 13">
    <name type="scientific">Tilletia indica</name>
    <dbReference type="NCBI Taxonomy" id="43049"/>
    <lineage>
        <taxon>Eukaryota</taxon>
        <taxon>Fungi</taxon>
        <taxon>Dikarya</taxon>
        <taxon>Basidiomycota</taxon>
        <taxon>Ustilaginomycotina</taxon>
        <taxon>Exobasidiomycetes</taxon>
        <taxon>Tilletiales</taxon>
        <taxon>Tilletiaceae</taxon>
        <taxon>Tilletia</taxon>
    </lineage>
</organism>
<dbReference type="PANTHER" id="PTHR10590:SF4">
    <property type="entry name" value="SOLUTE CARRIER FAMILY 28 MEMBER 3"/>
    <property type="match status" value="1"/>
</dbReference>
<feature type="transmembrane region" description="Helical" evidence="8">
    <location>
        <begin position="490"/>
        <end position="510"/>
    </location>
</feature>
<evidence type="ECO:0000256" key="5">
    <source>
        <dbReference type="ARBA" id="ARBA00022989"/>
    </source>
</evidence>
<dbReference type="EMBL" id="LWDF02000151">
    <property type="protein sequence ID" value="KAE8255761.1"/>
    <property type="molecule type" value="Genomic_DNA"/>
</dbReference>
<feature type="domain" description="Concentrative nucleoside transporter C-terminal" evidence="10">
    <location>
        <begin position="393"/>
        <end position="606"/>
    </location>
</feature>
<dbReference type="GO" id="GO:0005337">
    <property type="term" value="F:nucleoside transmembrane transporter activity"/>
    <property type="evidence" value="ECO:0007669"/>
    <property type="project" value="InterPro"/>
</dbReference>
<dbReference type="Pfam" id="PF07662">
    <property type="entry name" value="Nucleos_tra2_C"/>
    <property type="match status" value="1"/>
</dbReference>
<dbReference type="Pfam" id="PF01773">
    <property type="entry name" value="Nucleos_tra2_N"/>
    <property type="match status" value="1"/>
</dbReference>
<comment type="subcellular location">
    <subcellularLocation>
        <location evidence="1">Cell membrane</location>
        <topology evidence="1">Multi-pass membrane protein</topology>
    </subcellularLocation>
</comment>
<feature type="transmembrane region" description="Helical" evidence="8">
    <location>
        <begin position="364"/>
        <end position="384"/>
    </location>
</feature>
<feature type="transmembrane region" description="Helical" evidence="8">
    <location>
        <begin position="322"/>
        <end position="344"/>
    </location>
</feature>
<feature type="transmembrane region" description="Helical" evidence="8">
    <location>
        <begin position="203"/>
        <end position="219"/>
    </location>
</feature>
<keyword evidence="13" id="KW-1185">Reference proteome</keyword>
<dbReference type="InterPro" id="IPR002668">
    <property type="entry name" value="CNT_N_dom"/>
</dbReference>
<name>A0A177TC54_9BASI</name>
<evidence type="ECO:0000256" key="8">
    <source>
        <dbReference type="SAM" id="Phobius"/>
    </source>
</evidence>
<feature type="transmembrane region" description="Helical" evidence="8">
    <location>
        <begin position="91"/>
        <end position="109"/>
    </location>
</feature>
<feature type="transmembrane region" description="Helical" evidence="8">
    <location>
        <begin position="586"/>
        <end position="608"/>
    </location>
</feature>
<feature type="transmembrane region" description="Helical" evidence="8">
    <location>
        <begin position="121"/>
        <end position="137"/>
    </location>
</feature>
<evidence type="ECO:0000259" key="9">
    <source>
        <dbReference type="Pfam" id="PF01773"/>
    </source>
</evidence>
<comment type="similarity">
    <text evidence="2">Belongs to the concentrative nucleoside transporter (CNT) (TC 2.A.41) family.</text>
</comment>
<evidence type="ECO:0000256" key="3">
    <source>
        <dbReference type="ARBA" id="ARBA00022475"/>
    </source>
</evidence>
<comment type="caution">
    <text evidence="12">The sequence shown here is derived from an EMBL/GenBank/DDBJ whole genome shotgun (WGS) entry which is preliminary data.</text>
</comment>
<dbReference type="GO" id="GO:0015293">
    <property type="term" value="F:symporter activity"/>
    <property type="evidence" value="ECO:0007669"/>
    <property type="project" value="TreeGrafter"/>
</dbReference>
<dbReference type="InterPro" id="IPR011657">
    <property type="entry name" value="CNT_C_dom"/>
</dbReference>